<evidence type="ECO:0008006" key="13">
    <source>
        <dbReference type="Google" id="ProtNLM"/>
    </source>
</evidence>
<feature type="transmembrane region" description="Helical" evidence="10">
    <location>
        <begin position="20"/>
        <end position="38"/>
    </location>
</feature>
<comment type="subcellular location">
    <subcellularLocation>
        <location evidence="1">Membrane</location>
        <topology evidence="1">Multi-pass membrane protein</topology>
    </subcellularLocation>
</comment>
<evidence type="ECO:0000313" key="12">
    <source>
        <dbReference type="Proteomes" id="UP000799766"/>
    </source>
</evidence>
<dbReference type="Pfam" id="PF01151">
    <property type="entry name" value="ELO"/>
    <property type="match status" value="1"/>
</dbReference>
<evidence type="ECO:0000313" key="11">
    <source>
        <dbReference type="EMBL" id="KAF2452636.1"/>
    </source>
</evidence>
<evidence type="ECO:0000256" key="5">
    <source>
        <dbReference type="ARBA" id="ARBA00022832"/>
    </source>
</evidence>
<evidence type="ECO:0000256" key="7">
    <source>
        <dbReference type="ARBA" id="ARBA00023098"/>
    </source>
</evidence>
<keyword evidence="2" id="KW-0444">Lipid biosynthesis</keyword>
<gene>
    <name evidence="11" type="ORF">BDY21DRAFT_358734</name>
</gene>
<evidence type="ECO:0000256" key="3">
    <source>
        <dbReference type="ARBA" id="ARBA00022679"/>
    </source>
</evidence>
<protein>
    <recommendedName>
        <fullName evidence="13">TLC domain-containing protein</fullName>
    </recommendedName>
</protein>
<feature type="transmembrane region" description="Helical" evidence="10">
    <location>
        <begin position="96"/>
        <end position="118"/>
    </location>
</feature>
<feature type="transmembrane region" description="Helical" evidence="10">
    <location>
        <begin position="203"/>
        <end position="222"/>
    </location>
</feature>
<evidence type="ECO:0000256" key="1">
    <source>
        <dbReference type="ARBA" id="ARBA00004141"/>
    </source>
</evidence>
<keyword evidence="6 10" id="KW-1133">Transmembrane helix</keyword>
<keyword evidence="3" id="KW-0808">Transferase</keyword>
<keyword evidence="7" id="KW-0443">Lipid metabolism</keyword>
<keyword evidence="9" id="KW-0275">Fatty acid biosynthesis</keyword>
<name>A0A6A6NLS4_9PEZI</name>
<dbReference type="GO" id="GO:0016020">
    <property type="term" value="C:membrane"/>
    <property type="evidence" value="ECO:0007669"/>
    <property type="project" value="UniProtKB-SubCell"/>
</dbReference>
<proteinExistence type="predicted"/>
<evidence type="ECO:0000256" key="6">
    <source>
        <dbReference type="ARBA" id="ARBA00022989"/>
    </source>
</evidence>
<feature type="transmembrane region" description="Helical" evidence="10">
    <location>
        <begin position="59"/>
        <end position="76"/>
    </location>
</feature>
<dbReference type="InterPro" id="IPR002076">
    <property type="entry name" value="ELO_fam"/>
</dbReference>
<dbReference type="GO" id="GO:0006633">
    <property type="term" value="P:fatty acid biosynthetic process"/>
    <property type="evidence" value="ECO:0007669"/>
    <property type="project" value="UniProtKB-KW"/>
</dbReference>
<keyword evidence="12" id="KW-1185">Reference proteome</keyword>
<dbReference type="AlphaFoldDB" id="A0A6A6NLS4"/>
<organism evidence="11 12">
    <name type="scientific">Lineolata rhizophorae</name>
    <dbReference type="NCBI Taxonomy" id="578093"/>
    <lineage>
        <taxon>Eukaryota</taxon>
        <taxon>Fungi</taxon>
        <taxon>Dikarya</taxon>
        <taxon>Ascomycota</taxon>
        <taxon>Pezizomycotina</taxon>
        <taxon>Dothideomycetes</taxon>
        <taxon>Dothideomycetes incertae sedis</taxon>
        <taxon>Lineolatales</taxon>
        <taxon>Lineolataceae</taxon>
        <taxon>Lineolata</taxon>
    </lineage>
</organism>
<dbReference type="Proteomes" id="UP000799766">
    <property type="component" value="Unassembled WGS sequence"/>
</dbReference>
<keyword evidence="5" id="KW-0276">Fatty acid metabolism</keyword>
<keyword evidence="4 10" id="KW-0812">Transmembrane</keyword>
<dbReference type="OrthoDB" id="434092at2759"/>
<evidence type="ECO:0000256" key="2">
    <source>
        <dbReference type="ARBA" id="ARBA00022516"/>
    </source>
</evidence>
<feature type="transmembrane region" description="Helical" evidence="10">
    <location>
        <begin position="170"/>
        <end position="191"/>
    </location>
</feature>
<dbReference type="EMBL" id="MU001706">
    <property type="protein sequence ID" value="KAF2452636.1"/>
    <property type="molecule type" value="Genomic_DNA"/>
</dbReference>
<dbReference type="GO" id="GO:0009922">
    <property type="term" value="F:fatty acid elongase activity"/>
    <property type="evidence" value="ECO:0007669"/>
    <property type="project" value="InterPro"/>
</dbReference>
<evidence type="ECO:0000256" key="10">
    <source>
        <dbReference type="SAM" id="Phobius"/>
    </source>
</evidence>
<evidence type="ECO:0000256" key="8">
    <source>
        <dbReference type="ARBA" id="ARBA00023136"/>
    </source>
</evidence>
<sequence>MSYNKPHLSPLSPISPRSLPFLLTSTLIFIPTAVLLRHHVSHHGPFRVAPTIIKLNSRLYSLFSLLLFLALLPPPVSPLPAFDDSTLRYAYHVSKLYEYVDVFNVLAAGGSIGAHFGFHHLTTPYLTYVRTLNHAEPRGWRVVAMLNAAHHAIMYAYFGGVWSAKWLRMVLPWTGFAQLAVGIVGELYIILGSGSAGNENEEVWRNMVSLGLLACYFVLFVMEMTALRKNKDADSEKRDGEKK</sequence>
<reference evidence="11" key="1">
    <citation type="journal article" date="2020" name="Stud. Mycol.">
        <title>101 Dothideomycetes genomes: a test case for predicting lifestyles and emergence of pathogens.</title>
        <authorList>
            <person name="Haridas S."/>
            <person name="Albert R."/>
            <person name="Binder M."/>
            <person name="Bloem J."/>
            <person name="Labutti K."/>
            <person name="Salamov A."/>
            <person name="Andreopoulos B."/>
            <person name="Baker S."/>
            <person name="Barry K."/>
            <person name="Bills G."/>
            <person name="Bluhm B."/>
            <person name="Cannon C."/>
            <person name="Castanera R."/>
            <person name="Culley D."/>
            <person name="Daum C."/>
            <person name="Ezra D."/>
            <person name="Gonzalez J."/>
            <person name="Henrissat B."/>
            <person name="Kuo A."/>
            <person name="Liang C."/>
            <person name="Lipzen A."/>
            <person name="Lutzoni F."/>
            <person name="Magnuson J."/>
            <person name="Mondo S."/>
            <person name="Nolan M."/>
            <person name="Ohm R."/>
            <person name="Pangilinan J."/>
            <person name="Park H.-J."/>
            <person name="Ramirez L."/>
            <person name="Alfaro M."/>
            <person name="Sun H."/>
            <person name="Tritt A."/>
            <person name="Yoshinaga Y."/>
            <person name="Zwiers L.-H."/>
            <person name="Turgeon B."/>
            <person name="Goodwin S."/>
            <person name="Spatafora J."/>
            <person name="Crous P."/>
            <person name="Grigoriev I."/>
        </authorList>
    </citation>
    <scope>NUCLEOTIDE SEQUENCE</scope>
    <source>
        <strain evidence="11">ATCC 16933</strain>
    </source>
</reference>
<evidence type="ECO:0000256" key="9">
    <source>
        <dbReference type="ARBA" id="ARBA00023160"/>
    </source>
</evidence>
<accession>A0A6A6NLS4</accession>
<keyword evidence="8 10" id="KW-0472">Membrane</keyword>
<feature type="transmembrane region" description="Helical" evidence="10">
    <location>
        <begin position="139"/>
        <end position="158"/>
    </location>
</feature>
<evidence type="ECO:0000256" key="4">
    <source>
        <dbReference type="ARBA" id="ARBA00022692"/>
    </source>
</evidence>